<accession>A0A1H2RHT4</accession>
<dbReference type="Pfam" id="PF13585">
    <property type="entry name" value="CHU_C"/>
    <property type="match status" value="1"/>
</dbReference>
<dbReference type="STRING" id="762486.SAMN05444411_101242"/>
<keyword evidence="3" id="KW-1185">Reference proteome</keyword>
<gene>
    <name evidence="2" type="ORF">SAMN05444411_101242</name>
</gene>
<dbReference type="SUPFAM" id="SSF56436">
    <property type="entry name" value="C-type lectin-like"/>
    <property type="match status" value="1"/>
</dbReference>
<evidence type="ECO:0000259" key="1">
    <source>
        <dbReference type="PROSITE" id="PS50041"/>
    </source>
</evidence>
<dbReference type="InterPro" id="IPR034007">
    <property type="entry name" value="CTLD_bac"/>
</dbReference>
<evidence type="ECO:0000313" key="3">
    <source>
        <dbReference type="Proteomes" id="UP000199595"/>
    </source>
</evidence>
<dbReference type="InterPro" id="IPR044023">
    <property type="entry name" value="Ig_7"/>
</dbReference>
<dbReference type="RefSeq" id="WP_090118884.1">
    <property type="nucleotide sequence ID" value="NZ_FNNJ01000001.1"/>
</dbReference>
<dbReference type="InterPro" id="IPR016186">
    <property type="entry name" value="C-type_lectin-like/link_sf"/>
</dbReference>
<organism evidence="2 3">
    <name type="scientific">Lutibacter oricola</name>
    <dbReference type="NCBI Taxonomy" id="762486"/>
    <lineage>
        <taxon>Bacteria</taxon>
        <taxon>Pseudomonadati</taxon>
        <taxon>Bacteroidota</taxon>
        <taxon>Flavobacteriia</taxon>
        <taxon>Flavobacteriales</taxon>
        <taxon>Flavobacteriaceae</taxon>
        <taxon>Lutibacter</taxon>
    </lineage>
</organism>
<dbReference type="AlphaFoldDB" id="A0A1H2RHT4"/>
<dbReference type="InterPro" id="IPR016187">
    <property type="entry name" value="CTDL_fold"/>
</dbReference>
<dbReference type="InterPro" id="IPR001304">
    <property type="entry name" value="C-type_lectin-like"/>
</dbReference>
<reference evidence="3" key="1">
    <citation type="submission" date="2016-10" db="EMBL/GenBank/DDBJ databases">
        <authorList>
            <person name="Varghese N."/>
            <person name="Submissions S."/>
        </authorList>
    </citation>
    <scope>NUCLEOTIDE SEQUENCE [LARGE SCALE GENOMIC DNA]</scope>
    <source>
        <strain evidence="3">DSM 24956</strain>
    </source>
</reference>
<dbReference type="Proteomes" id="UP000199595">
    <property type="component" value="Unassembled WGS sequence"/>
</dbReference>
<dbReference type="CDD" id="cd03603">
    <property type="entry name" value="CLECT_VCBS"/>
    <property type="match status" value="1"/>
</dbReference>
<feature type="domain" description="C-type lectin" evidence="1">
    <location>
        <begin position="146"/>
        <end position="269"/>
    </location>
</feature>
<dbReference type="OrthoDB" id="9765926at2"/>
<dbReference type="PROSITE" id="PS50041">
    <property type="entry name" value="C_TYPE_LECTIN_2"/>
    <property type="match status" value="1"/>
</dbReference>
<dbReference type="InterPro" id="IPR026341">
    <property type="entry name" value="T9SS_type_B"/>
</dbReference>
<protein>
    <submittedName>
        <fullName evidence="2">Gliding motility-associated C-terminal domain-containing protein</fullName>
    </submittedName>
</protein>
<evidence type="ECO:0000313" key="2">
    <source>
        <dbReference type="EMBL" id="SDW18798.1"/>
    </source>
</evidence>
<name>A0A1H2RHT4_9FLAO</name>
<dbReference type="Gene3D" id="3.10.100.10">
    <property type="entry name" value="Mannose-Binding Protein A, subunit A"/>
    <property type="match status" value="1"/>
</dbReference>
<dbReference type="NCBIfam" id="TIGR04131">
    <property type="entry name" value="Bac_Flav_CTERM"/>
    <property type="match status" value="1"/>
</dbReference>
<proteinExistence type="predicted"/>
<dbReference type="Pfam" id="PF19081">
    <property type="entry name" value="Ig_7"/>
    <property type="match status" value="3"/>
</dbReference>
<sequence>MSFKFKLQFLVAIHLFFYTFIYSNQPPVLTASGNQVYCPQTQMNIVTDFNITDPDDNETEAIFIQISTGYINGEDTLTLQGTHPNISTAWNALEGKLTLKSSTTGDVLYTDLINAVKNVVFESSSPNPSADKSFSITIGDANYLPSTDHYYEYVPSLGITWTNAKAEAETRTYFGLKGYLATITSAEEAQLSGEQAAGAGWIGGTDEETEGVWKWATGPETGTVFWNGGVGGSTPNFAFWNTDEPNQQGNEDYTHVTAPGIGINGSWNDLSNTGQTSGDYQPKGYIVEYGGTTGDPVLNISASTTLLMNDVLSTSENNTCDSGIISLSATAKYGDIAWFDSLTNPIPIYTGTNFNTPNLTATTTYYVVASINGCLNGTRTAITATVYSTPTITSTTDTIICESGTGVLNAVSSSGTINWYDANIGGNLVGNGNTFNTPNLTTTTNYFVEATENGCTTTSRTQVTATVQNTTAPTGNASQSFCDIENATIANLTTTGTAILWYSSQTSNTPLNSTDVLVNGTTYYATQTVNTCESTNRLAVNVTIFNTVNTLANSQIPILQTCDNNTDGDDTNGYSEFDLTLNENTLLNGESISEFEIHYYSDASYSPTSEITNITTFTNTVANSQTIFVRIENKLDTTCYSDTSFTIEVTPLPSIINAAALKNCDEDGIPDGFTNYNLNEATPLITNGDTNLSVSYYLTVLDAQQNNNAINPVPFNNSATITPNTVYARIENSFGCFRTATITLQVSTTSFPAGYSHAPLEACDNDDINDGIASFDLTQVSNDFINLFPSTGQTLSVHYYRNLTDAELEQNEILPQNDYRNETPNSQSLFVRVESELNEECFGIGEYLTLNVQSRPNFEVEPAQILCKNLLPKTLTTFNADGNYHYQWFTNGVQIGTGKFQEIYEGGEYTVTATSSAGCISFEKTIEVTESNIASITLDDILTIEDTTNSISIATENLGIGNYEFSLDNINGPYQSEPIFNNVAPGIRTIFIKDQNNCGIEAIDVSIIGYPKFFTPNNDGYNDTWKIIGATSEFYRSSTVQIFDRFGKLITQFNTLNESGWDGTYIKQNLPSSDYWFKATLINHEGAIIEKIGHFSLLKR</sequence>
<dbReference type="EMBL" id="FNNJ01000001">
    <property type="protein sequence ID" value="SDW18798.1"/>
    <property type="molecule type" value="Genomic_DNA"/>
</dbReference>